<protein>
    <recommendedName>
        <fullName evidence="6 15">Argininosuccinate synthase</fullName>
        <ecNumber evidence="5 15">6.3.4.5</ecNumber>
    </recommendedName>
    <alternativeName>
        <fullName evidence="13 15">Citrulline--aspartate ligase</fullName>
    </alternativeName>
</protein>
<dbReference type="Proteomes" id="UP000297638">
    <property type="component" value="Unassembled WGS sequence"/>
</dbReference>
<feature type="binding site" evidence="15">
    <location>
        <position position="131"/>
    </location>
    <ligand>
        <name>ATP</name>
        <dbReference type="ChEBI" id="CHEBI:30616"/>
    </ligand>
</feature>
<dbReference type="GO" id="GO:0004055">
    <property type="term" value="F:argininosuccinate synthase activity"/>
    <property type="evidence" value="ECO:0007669"/>
    <property type="project" value="UniProtKB-UniRule"/>
</dbReference>
<evidence type="ECO:0000313" key="19">
    <source>
        <dbReference type="EMBL" id="TFH56874.1"/>
    </source>
</evidence>
<dbReference type="InterPro" id="IPR014729">
    <property type="entry name" value="Rossmann-like_a/b/a_fold"/>
</dbReference>
<evidence type="ECO:0000256" key="8">
    <source>
        <dbReference type="ARBA" id="ARBA00022571"/>
    </source>
</evidence>
<dbReference type="PROSITE" id="PS00565">
    <property type="entry name" value="ARGININOSUCCIN_SYN_2"/>
    <property type="match status" value="1"/>
</dbReference>
<dbReference type="SUPFAM" id="SSF52402">
    <property type="entry name" value="Adenine nucleotide alpha hydrolases-like"/>
    <property type="match status" value="1"/>
</dbReference>
<dbReference type="Gene3D" id="3.40.50.620">
    <property type="entry name" value="HUPs"/>
    <property type="match status" value="1"/>
</dbReference>
<feature type="binding site" evidence="15">
    <location>
        <position position="129"/>
    </location>
    <ligand>
        <name>ATP</name>
        <dbReference type="ChEBI" id="CHEBI:30616"/>
    </ligand>
</feature>
<dbReference type="InterPro" id="IPR023437">
    <property type="entry name" value="Arg_succ_synth_type2_subfam"/>
</dbReference>
<dbReference type="GO" id="GO:0005524">
    <property type="term" value="F:ATP binding"/>
    <property type="evidence" value="ECO:0007669"/>
    <property type="project" value="UniProtKB-UniRule"/>
</dbReference>
<evidence type="ECO:0000313" key="21">
    <source>
        <dbReference type="Proteomes" id="UP000297638"/>
    </source>
</evidence>
<comment type="caution">
    <text evidence="18">The sequence shown here is derived from an EMBL/GenBank/DDBJ whole genome shotgun (WGS) entry which is preliminary data.</text>
</comment>
<dbReference type="Pfam" id="PF00764">
    <property type="entry name" value="Arginosuc_synth"/>
    <property type="match status" value="1"/>
</dbReference>
<dbReference type="InterPro" id="IPR048268">
    <property type="entry name" value="Arginosuc_syn_C"/>
</dbReference>
<comment type="caution">
    <text evidence="15">Lacks conserved residue(s) required for the propagation of feature annotation.</text>
</comment>
<evidence type="ECO:0000256" key="3">
    <source>
        <dbReference type="ARBA" id="ARBA00009088"/>
    </source>
</evidence>
<feature type="binding site" evidence="15">
    <location>
        <position position="203"/>
    </location>
    <ligand>
        <name>L-citrulline</name>
        <dbReference type="ChEBI" id="CHEBI:57743"/>
    </ligand>
</feature>
<evidence type="ECO:0000256" key="7">
    <source>
        <dbReference type="ARBA" id="ARBA00022490"/>
    </source>
</evidence>
<dbReference type="NCBIfam" id="TIGR00032">
    <property type="entry name" value="argG"/>
    <property type="match status" value="1"/>
</dbReference>
<evidence type="ECO:0000256" key="13">
    <source>
        <dbReference type="ARBA" id="ARBA00029916"/>
    </source>
</evidence>
<dbReference type="Proteomes" id="UP000235739">
    <property type="component" value="Unassembled WGS sequence"/>
</dbReference>
<evidence type="ECO:0000256" key="4">
    <source>
        <dbReference type="ARBA" id="ARBA00011881"/>
    </source>
</evidence>
<name>A0A2N7S3A4_9MICC</name>
<dbReference type="InterPro" id="IPR048267">
    <property type="entry name" value="Arginosuc_syn_N"/>
</dbReference>
<dbReference type="GeneID" id="303185588"/>
<dbReference type="EC" id="6.3.4.5" evidence="5 15"/>
<dbReference type="Pfam" id="PF20979">
    <property type="entry name" value="Arginosuc_syn_C"/>
    <property type="match status" value="1"/>
</dbReference>
<feature type="binding site" evidence="15">
    <location>
        <position position="99"/>
    </location>
    <ligand>
        <name>L-citrulline</name>
        <dbReference type="ChEBI" id="CHEBI:57743"/>
    </ligand>
</feature>
<dbReference type="NCBIfam" id="NF003779">
    <property type="entry name" value="PRK05370.1"/>
    <property type="match status" value="1"/>
</dbReference>
<gene>
    <name evidence="15 19" type="primary">argG</name>
    <name evidence="18" type="ORF">CIK84_03240</name>
    <name evidence="19" type="ORF">EXY26_07590</name>
</gene>
<organism evidence="18 20">
    <name type="scientific">Glutamicibacter arilaitensis</name>
    <dbReference type="NCBI Taxonomy" id="256701"/>
    <lineage>
        <taxon>Bacteria</taxon>
        <taxon>Bacillati</taxon>
        <taxon>Actinomycetota</taxon>
        <taxon>Actinomycetes</taxon>
        <taxon>Micrococcales</taxon>
        <taxon>Micrococcaceae</taxon>
        <taxon>Glutamicibacter</taxon>
    </lineage>
</organism>
<evidence type="ECO:0000313" key="18">
    <source>
        <dbReference type="EMBL" id="PMQ20636.1"/>
    </source>
</evidence>
<feature type="binding site" evidence="15">
    <location>
        <position position="280"/>
    </location>
    <ligand>
        <name>L-citrulline</name>
        <dbReference type="ChEBI" id="CHEBI:57743"/>
    </ligand>
</feature>
<keyword evidence="11 15" id="KW-0547">Nucleotide-binding</keyword>
<evidence type="ECO:0000256" key="12">
    <source>
        <dbReference type="ARBA" id="ARBA00022840"/>
    </source>
</evidence>
<dbReference type="InterPro" id="IPR001518">
    <property type="entry name" value="Arginosuc_synth"/>
</dbReference>
<comment type="subcellular location">
    <subcellularLocation>
        <location evidence="1 15">Cytoplasm</location>
    </subcellularLocation>
</comment>
<comment type="pathway">
    <text evidence="2 15">Amino-acid biosynthesis; L-arginine biosynthesis; L-arginine from L-ornithine and carbamoyl phosphate: step 2/3.</text>
</comment>
<evidence type="ECO:0000256" key="15">
    <source>
        <dbReference type="HAMAP-Rule" id="MF_00581"/>
    </source>
</evidence>
<dbReference type="AlphaFoldDB" id="A0A2N7S3A4"/>
<evidence type="ECO:0000256" key="10">
    <source>
        <dbReference type="ARBA" id="ARBA00022605"/>
    </source>
</evidence>
<dbReference type="InterPro" id="IPR018223">
    <property type="entry name" value="Arginosuc_synth_CS"/>
</dbReference>
<feature type="binding site" evidence="15">
    <location>
        <position position="139"/>
    </location>
    <ligand>
        <name>L-citrulline</name>
        <dbReference type="ChEBI" id="CHEBI:57743"/>
    </ligand>
</feature>
<feature type="binding site" evidence="15">
    <location>
        <position position="131"/>
    </location>
    <ligand>
        <name>L-aspartate</name>
        <dbReference type="ChEBI" id="CHEBI:29991"/>
    </ligand>
</feature>
<dbReference type="PANTHER" id="PTHR11587:SF2">
    <property type="entry name" value="ARGININOSUCCINATE SYNTHASE"/>
    <property type="match status" value="1"/>
</dbReference>
<feature type="binding site" evidence="15">
    <location>
        <position position="194"/>
    </location>
    <ligand>
        <name>ATP</name>
        <dbReference type="ChEBI" id="CHEBI:30616"/>
    </ligand>
</feature>
<feature type="binding site" evidence="15">
    <location>
        <position position="201"/>
    </location>
    <ligand>
        <name>L-citrulline</name>
        <dbReference type="ChEBI" id="CHEBI:57743"/>
    </ligand>
</feature>
<dbReference type="GO" id="GO:0006526">
    <property type="term" value="P:L-arginine biosynthetic process"/>
    <property type="evidence" value="ECO:0007669"/>
    <property type="project" value="UniProtKB-UniRule"/>
</dbReference>
<evidence type="ECO:0000256" key="9">
    <source>
        <dbReference type="ARBA" id="ARBA00022598"/>
    </source>
</evidence>
<evidence type="ECO:0000259" key="16">
    <source>
        <dbReference type="Pfam" id="PF00764"/>
    </source>
</evidence>
<dbReference type="InterPro" id="IPR023434">
    <property type="entry name" value="Arginosuc_synth_type_1_subfam"/>
</dbReference>
<dbReference type="RefSeq" id="WP_013349334.1">
    <property type="nucleotide sequence ID" value="NZ_JABUYH010000047.1"/>
</dbReference>
<feature type="binding site" evidence="15">
    <location>
        <begin position="17"/>
        <end position="25"/>
    </location>
    <ligand>
        <name>ATP</name>
        <dbReference type="ChEBI" id="CHEBI:30616"/>
    </ligand>
</feature>
<dbReference type="SUPFAM" id="SSF69864">
    <property type="entry name" value="Argininosuccinate synthetase, C-terminal domain"/>
    <property type="match status" value="1"/>
</dbReference>
<comment type="subunit">
    <text evidence="4 15">Homotetramer.</text>
</comment>
<dbReference type="HAMAP" id="MF_00581">
    <property type="entry name" value="Arg_succ_synth_type2"/>
    <property type="match status" value="1"/>
</dbReference>
<evidence type="ECO:0000256" key="6">
    <source>
        <dbReference type="ARBA" id="ARBA00014810"/>
    </source>
</evidence>
<sequence length="475" mass="52073">MSKVLTNLPVGERVGIAFSGGLDTSVAVAWMRDKGAIPYTYTGDLGQYDEPDIDAVPGRALEYGAENSRLVDCKPALVEEGFAALACGAFHIRTGGKTYFNTTPLGRAVTGTLLVRAMREDGVDVWGDGSTYKGNDIERFYRYGLMANPKLRIYKPWLDPNFVAELGGRQEMSEWLQEHGFPYRDSAEKAYSTDANIWGATHEAKTLELLNSSIESVEPIMGVKYWDENVEIKTEDVSVSFVAGRPVAINGKEFTDSVALVNEANIIGGRHGLGMSDQIENRIIEAKSRGIYEAPAMALLYIAYERLVNAIHNEDTVASYHNEGRRLGRLMYEGRWLDPQALMLRESLQRWVGSAITGTVTIRLRRGDDYTILNTEGENLSYHPDKLSMERVGDAAFGPVDRIGQLTMRNLDIADSRGRLEQYATMGLVGGTTAELVGSLEAGGADDIVNATQVDVDDLATDRAIESAAFDAGTD</sequence>
<evidence type="ECO:0000256" key="5">
    <source>
        <dbReference type="ARBA" id="ARBA00012286"/>
    </source>
</evidence>
<evidence type="ECO:0000313" key="20">
    <source>
        <dbReference type="Proteomes" id="UP000235739"/>
    </source>
</evidence>
<evidence type="ECO:0000256" key="2">
    <source>
        <dbReference type="ARBA" id="ARBA00004967"/>
    </source>
</evidence>
<dbReference type="InterPro" id="IPR024074">
    <property type="entry name" value="AS_cat/multimer_dom_body"/>
</dbReference>
<dbReference type="GO" id="GO:0042803">
    <property type="term" value="F:protein homodimerization activity"/>
    <property type="evidence" value="ECO:0007669"/>
    <property type="project" value="InterPro"/>
</dbReference>
<keyword evidence="12 15" id="KW-0067">ATP-binding</keyword>
<feature type="binding site" evidence="15">
    <location>
        <position position="136"/>
    </location>
    <ligand>
        <name>L-aspartate</name>
        <dbReference type="ChEBI" id="CHEBI:29991"/>
    </ligand>
</feature>
<comment type="similarity">
    <text evidence="3 15">Belongs to the argininosuccinate synthase family. Type 2 subfamily.</text>
</comment>
<evidence type="ECO:0000256" key="11">
    <source>
        <dbReference type="ARBA" id="ARBA00022741"/>
    </source>
</evidence>
<feature type="binding site" evidence="15">
    <location>
        <position position="135"/>
    </location>
    <ligand>
        <name>L-citrulline</name>
        <dbReference type="ChEBI" id="CHEBI:57743"/>
    </ligand>
</feature>
<keyword evidence="8 15" id="KW-0055">Arginine biosynthesis</keyword>
<evidence type="ECO:0000256" key="14">
    <source>
        <dbReference type="ARBA" id="ARBA00049077"/>
    </source>
</evidence>
<dbReference type="CDD" id="cd01999">
    <property type="entry name" value="ASS"/>
    <property type="match status" value="1"/>
</dbReference>
<dbReference type="EMBL" id="SPDS01000001">
    <property type="protein sequence ID" value="TFH56874.1"/>
    <property type="molecule type" value="Genomic_DNA"/>
</dbReference>
<feature type="domain" description="Arginosuccinate synthase C-terminal" evidence="17">
    <location>
        <begin position="191"/>
        <end position="391"/>
    </location>
</feature>
<comment type="catalytic activity">
    <reaction evidence="14 15">
        <text>L-citrulline + L-aspartate + ATP = 2-(N(omega)-L-arginino)succinate + AMP + diphosphate + H(+)</text>
        <dbReference type="Rhea" id="RHEA:10932"/>
        <dbReference type="ChEBI" id="CHEBI:15378"/>
        <dbReference type="ChEBI" id="CHEBI:29991"/>
        <dbReference type="ChEBI" id="CHEBI:30616"/>
        <dbReference type="ChEBI" id="CHEBI:33019"/>
        <dbReference type="ChEBI" id="CHEBI:57472"/>
        <dbReference type="ChEBI" id="CHEBI:57743"/>
        <dbReference type="ChEBI" id="CHEBI:456215"/>
        <dbReference type="EC" id="6.3.4.5"/>
    </reaction>
</comment>
<dbReference type="GO" id="GO:0000053">
    <property type="term" value="P:argininosuccinate metabolic process"/>
    <property type="evidence" value="ECO:0007669"/>
    <property type="project" value="TreeGrafter"/>
</dbReference>
<dbReference type="PANTHER" id="PTHR11587">
    <property type="entry name" value="ARGININOSUCCINATE SYNTHASE"/>
    <property type="match status" value="1"/>
</dbReference>
<dbReference type="UniPathway" id="UPA00068">
    <property type="reaction ID" value="UER00113"/>
</dbReference>
<dbReference type="Gene3D" id="1.10.287.400">
    <property type="match status" value="1"/>
</dbReference>
<keyword evidence="10 15" id="KW-0028">Amino-acid biosynthesis</keyword>
<dbReference type="OMA" id="ACGAFHI"/>
<keyword evidence="7 15" id="KW-0963">Cytoplasm</keyword>
<evidence type="ECO:0000256" key="1">
    <source>
        <dbReference type="ARBA" id="ARBA00004496"/>
    </source>
</evidence>
<dbReference type="GO" id="GO:0000050">
    <property type="term" value="P:urea cycle"/>
    <property type="evidence" value="ECO:0007669"/>
    <property type="project" value="TreeGrafter"/>
</dbReference>
<dbReference type="EMBL" id="PNQX01000001">
    <property type="protein sequence ID" value="PMQ20636.1"/>
    <property type="molecule type" value="Genomic_DNA"/>
</dbReference>
<dbReference type="GO" id="GO:0005737">
    <property type="term" value="C:cytoplasm"/>
    <property type="evidence" value="ECO:0007669"/>
    <property type="project" value="UniProtKB-SubCell"/>
</dbReference>
<feature type="binding site" evidence="15">
    <location>
        <position position="136"/>
    </location>
    <ligand>
        <name>ATP</name>
        <dbReference type="ChEBI" id="CHEBI:30616"/>
    </ligand>
</feature>
<dbReference type="PROSITE" id="PS00564">
    <property type="entry name" value="ARGININOSUCCIN_SYN_1"/>
    <property type="match status" value="1"/>
</dbReference>
<accession>A0A2N7S3A4</accession>
<proteinExistence type="inferred from homology"/>
<reference evidence="19 21" key="2">
    <citation type="submission" date="2019-03" db="EMBL/GenBank/DDBJ databases">
        <title>Glutamicibacter sp. LJH19 genome.</title>
        <authorList>
            <person name="Sinai Borker S."/>
            <person name="Kumar R."/>
        </authorList>
    </citation>
    <scope>NUCLEOTIDE SEQUENCE [LARGE SCALE GENOMIC DNA]</scope>
    <source>
        <strain evidence="19 21">LJH19</strain>
    </source>
</reference>
<feature type="binding site" evidence="15">
    <location>
        <position position="135"/>
    </location>
    <ligand>
        <name>L-aspartate</name>
        <dbReference type="ChEBI" id="CHEBI:29991"/>
    </ligand>
</feature>
<dbReference type="Gene3D" id="3.90.1260.10">
    <property type="entry name" value="Argininosuccinate synthetase, chain A, domain 2"/>
    <property type="match status" value="1"/>
</dbReference>
<reference evidence="18 20" key="1">
    <citation type="journal article" date="2017" name="Elife">
        <title>Extensive horizontal gene transfer in cheese-associated bacteria.</title>
        <authorList>
            <person name="Bonham K.S."/>
            <person name="Wolfe B.E."/>
            <person name="Dutton R.J."/>
        </authorList>
    </citation>
    <scope>NUCLEOTIDE SEQUENCE [LARGE SCALE GENOMIC DNA]</scope>
    <source>
        <strain evidence="18 20">JB182</strain>
    </source>
</reference>
<feature type="domain" description="Arginosuccinate synthase-like N-terminal" evidence="16">
    <location>
        <begin position="14"/>
        <end position="162"/>
    </location>
</feature>
<keyword evidence="9 15" id="KW-0436">Ligase</keyword>
<dbReference type="InterPro" id="IPR024073">
    <property type="entry name" value="AS_multimer_C_tail"/>
</dbReference>
<feature type="binding site" evidence="15">
    <location>
        <position position="192"/>
    </location>
    <ligand>
        <name>L-citrulline</name>
        <dbReference type="ChEBI" id="CHEBI:57743"/>
    </ligand>
</feature>
<evidence type="ECO:0000259" key="17">
    <source>
        <dbReference type="Pfam" id="PF20979"/>
    </source>
</evidence>